<dbReference type="GeneID" id="28980316"/>
<evidence type="ECO:0000313" key="3">
    <source>
        <dbReference type="Proteomes" id="UP000053611"/>
    </source>
</evidence>
<dbReference type="Proteomes" id="UP000053611">
    <property type="component" value="Unassembled WGS sequence"/>
</dbReference>
<protein>
    <submittedName>
        <fullName evidence="2">Uncharacterized protein</fullName>
    </submittedName>
</protein>
<accession>A0A0J1BAR6</accession>
<dbReference type="EMBL" id="KQ087183">
    <property type="protein sequence ID" value="KLT45004.1"/>
    <property type="molecule type" value="Genomic_DNA"/>
</dbReference>
<gene>
    <name evidence="2" type="ORF">CC85DRAFT_169432</name>
</gene>
<sequence>MNRPGGQRVVAGTRADHTETGRPRRGGKRGMTRSVCISGPWRFRADTASPTRVRCRSEQGRRGRPDHYTDDLITRAVALADASSRNPVEPRRLIRGHEAVEAACPGSMAVGPKPSRRDLGLRLQVGRRTSSWSRVDVCQLLLLVAVSHAHAQPLPWPETGQRSVRPKS</sequence>
<evidence type="ECO:0000256" key="1">
    <source>
        <dbReference type="SAM" id="MobiDB-lite"/>
    </source>
</evidence>
<dbReference type="RefSeq" id="XP_018281495.1">
    <property type="nucleotide sequence ID" value="XM_018419713.1"/>
</dbReference>
<organism evidence="2 3">
    <name type="scientific">Cutaneotrichosporon oleaginosum</name>
    <dbReference type="NCBI Taxonomy" id="879819"/>
    <lineage>
        <taxon>Eukaryota</taxon>
        <taxon>Fungi</taxon>
        <taxon>Dikarya</taxon>
        <taxon>Basidiomycota</taxon>
        <taxon>Agaricomycotina</taxon>
        <taxon>Tremellomycetes</taxon>
        <taxon>Trichosporonales</taxon>
        <taxon>Trichosporonaceae</taxon>
        <taxon>Cutaneotrichosporon</taxon>
    </lineage>
</organism>
<keyword evidence="3" id="KW-1185">Reference proteome</keyword>
<dbReference type="AlphaFoldDB" id="A0A0J1BAR6"/>
<evidence type="ECO:0000313" key="2">
    <source>
        <dbReference type="EMBL" id="KLT45004.1"/>
    </source>
</evidence>
<reference evidence="2 3" key="1">
    <citation type="submission" date="2015-03" db="EMBL/GenBank/DDBJ databases">
        <title>Genomics and transcriptomics of the oil-accumulating basidiomycete yeast T. oleaginosus allow insights into substrate utilization and the diverse evolutionary trajectories of mating systems in fungi.</title>
        <authorList>
            <consortium name="DOE Joint Genome Institute"/>
            <person name="Kourist R."/>
            <person name="Kracht O."/>
            <person name="Bracharz F."/>
            <person name="Lipzen A."/>
            <person name="Nolan M."/>
            <person name="Ohm R."/>
            <person name="Grigoriev I."/>
            <person name="Sun S."/>
            <person name="Heitman J."/>
            <person name="Bruck T."/>
            <person name="Nowrousian M."/>
        </authorList>
    </citation>
    <scope>NUCLEOTIDE SEQUENCE [LARGE SCALE GENOMIC DNA]</scope>
    <source>
        <strain evidence="2 3">IBC0246</strain>
    </source>
</reference>
<name>A0A0J1BAR6_9TREE</name>
<feature type="region of interest" description="Disordered" evidence="1">
    <location>
        <begin position="1"/>
        <end position="34"/>
    </location>
</feature>
<proteinExistence type="predicted"/>